<dbReference type="PROSITE" id="PS51760">
    <property type="entry name" value="GH10_2"/>
    <property type="match status" value="1"/>
</dbReference>
<evidence type="ECO:0000256" key="5">
    <source>
        <dbReference type="ARBA" id="ARBA00022801"/>
    </source>
</evidence>
<gene>
    <name evidence="11" type="ORF">GTW51_05450</name>
</gene>
<dbReference type="InterPro" id="IPR001000">
    <property type="entry name" value="GH10_dom"/>
</dbReference>
<dbReference type="Pfam" id="PF00331">
    <property type="entry name" value="Glyco_hydro_10"/>
    <property type="match status" value="1"/>
</dbReference>
<evidence type="ECO:0000259" key="10">
    <source>
        <dbReference type="PROSITE" id="PS51760"/>
    </source>
</evidence>
<reference evidence="11 12" key="1">
    <citation type="submission" date="2020-01" db="EMBL/GenBank/DDBJ databases">
        <title>Genomes of bacteria type strains.</title>
        <authorList>
            <person name="Chen J."/>
            <person name="Zhu S."/>
            <person name="Chen J."/>
        </authorList>
    </citation>
    <scope>NUCLEOTIDE SEQUENCE [LARGE SCALE GENOMIC DNA]</scope>
    <source>
        <strain evidence="11 12">KCTC 52919</strain>
    </source>
</reference>
<keyword evidence="8 9" id="KW-0624">Polysaccharide degradation</keyword>
<dbReference type="GO" id="GO:0045493">
    <property type="term" value="P:xylan catabolic process"/>
    <property type="evidence" value="ECO:0007669"/>
    <property type="project" value="UniProtKB-KW"/>
</dbReference>
<keyword evidence="12" id="KW-1185">Reference proteome</keyword>
<dbReference type="InterPro" id="IPR044846">
    <property type="entry name" value="GH10"/>
</dbReference>
<dbReference type="SUPFAM" id="SSF51445">
    <property type="entry name" value="(Trans)glycosidases"/>
    <property type="match status" value="1"/>
</dbReference>
<keyword evidence="5 9" id="KW-0378">Hydrolase</keyword>
<name>A0A6L9ME71_9HYPH</name>
<comment type="catalytic activity">
    <reaction evidence="1 9">
        <text>Endohydrolysis of (1-&gt;4)-beta-D-xylosidic linkages in xylans.</text>
        <dbReference type="EC" id="3.2.1.8"/>
    </reaction>
</comment>
<dbReference type="GO" id="GO:0031176">
    <property type="term" value="F:endo-1,4-beta-xylanase activity"/>
    <property type="evidence" value="ECO:0007669"/>
    <property type="project" value="UniProtKB-EC"/>
</dbReference>
<dbReference type="EC" id="3.2.1.8" evidence="9"/>
<sequence>MITHRRLAARRWAAAGAAIVPEYPPAAHPTSKAAPLTRRSFMVAGAGLILAGTADRDARGQGTAVMPRRVPLGGAVQAEYIDADPAYRQAFLDHCDLIMPMNELKFDQIRPTRDAWNFEPADRLVEFALANGRQSRGTCHVWWNAMPAWVEAIDDASEAEAVLIEHVERVTDRYRGKLVGWDVVNEVIANDPQQEGPLRRTGWLRKLGPRHIPIAFAAAARADPDTRLVINDYDLEFVGPRFDARRDVMLSIVRQLQDGGVEVHGVGMQGHLYADREIDRPGLERFHRDLDALGVGLLVTELDVIDWHSPADPQAQDATAHRLVSDLLDAIFAWKPPESVIIWGISDRYSWIPAVLPRPDGAPDRPLPLDRDMEPKGWMRLLDERLRRGS</sequence>
<dbReference type="PANTHER" id="PTHR31490:SF88">
    <property type="entry name" value="BETA-XYLANASE"/>
    <property type="match status" value="1"/>
</dbReference>
<evidence type="ECO:0000256" key="4">
    <source>
        <dbReference type="ARBA" id="ARBA00022729"/>
    </source>
</evidence>
<dbReference type="SMART" id="SM00633">
    <property type="entry name" value="Glyco_10"/>
    <property type="match status" value="1"/>
</dbReference>
<evidence type="ECO:0000256" key="2">
    <source>
        <dbReference type="ARBA" id="ARBA00007495"/>
    </source>
</evidence>
<feature type="domain" description="GH10" evidence="10">
    <location>
        <begin position="63"/>
        <end position="384"/>
    </location>
</feature>
<keyword evidence="7 9" id="KW-0326">Glycosidase</keyword>
<dbReference type="Gene3D" id="3.20.20.80">
    <property type="entry name" value="Glycosidases"/>
    <property type="match status" value="1"/>
</dbReference>
<accession>A0A6L9ME71</accession>
<evidence type="ECO:0000256" key="9">
    <source>
        <dbReference type="RuleBase" id="RU361174"/>
    </source>
</evidence>
<dbReference type="Proteomes" id="UP000476332">
    <property type="component" value="Unassembled WGS sequence"/>
</dbReference>
<dbReference type="AlphaFoldDB" id="A0A6L9ME71"/>
<evidence type="ECO:0000256" key="1">
    <source>
        <dbReference type="ARBA" id="ARBA00000681"/>
    </source>
</evidence>
<evidence type="ECO:0000256" key="3">
    <source>
        <dbReference type="ARBA" id="ARBA00022651"/>
    </source>
</evidence>
<dbReference type="PRINTS" id="PR00134">
    <property type="entry name" value="GLHYDRLASE10"/>
</dbReference>
<comment type="caution">
    <text evidence="11">The sequence shown here is derived from an EMBL/GenBank/DDBJ whole genome shotgun (WGS) entry which is preliminary data.</text>
</comment>
<evidence type="ECO:0000313" key="11">
    <source>
        <dbReference type="EMBL" id="NDV86144.1"/>
    </source>
</evidence>
<dbReference type="InterPro" id="IPR017853">
    <property type="entry name" value="GH"/>
</dbReference>
<evidence type="ECO:0000256" key="7">
    <source>
        <dbReference type="ARBA" id="ARBA00023295"/>
    </source>
</evidence>
<evidence type="ECO:0000256" key="8">
    <source>
        <dbReference type="ARBA" id="ARBA00023326"/>
    </source>
</evidence>
<keyword evidence="3 11" id="KW-0858">Xylan degradation</keyword>
<dbReference type="PANTHER" id="PTHR31490">
    <property type="entry name" value="GLYCOSYL HYDROLASE"/>
    <property type="match status" value="1"/>
</dbReference>
<organism evidence="11 12">
    <name type="scientific">Aurantimonas aggregata</name>
    <dbReference type="NCBI Taxonomy" id="2047720"/>
    <lineage>
        <taxon>Bacteria</taxon>
        <taxon>Pseudomonadati</taxon>
        <taxon>Pseudomonadota</taxon>
        <taxon>Alphaproteobacteria</taxon>
        <taxon>Hyphomicrobiales</taxon>
        <taxon>Aurantimonadaceae</taxon>
        <taxon>Aurantimonas</taxon>
    </lineage>
</organism>
<dbReference type="RefSeq" id="WP_163042884.1">
    <property type="nucleotide sequence ID" value="NZ_JAAAMJ010000002.1"/>
</dbReference>
<comment type="similarity">
    <text evidence="2 9">Belongs to the glycosyl hydrolase 10 (cellulase F) family.</text>
</comment>
<protein>
    <recommendedName>
        <fullName evidence="9">Beta-xylanase</fullName>
        <ecNumber evidence="9">3.2.1.8</ecNumber>
    </recommendedName>
</protein>
<keyword evidence="4" id="KW-0732">Signal</keyword>
<dbReference type="EMBL" id="JAAAMJ010000002">
    <property type="protein sequence ID" value="NDV86144.1"/>
    <property type="molecule type" value="Genomic_DNA"/>
</dbReference>
<proteinExistence type="inferred from homology"/>
<keyword evidence="6 9" id="KW-0119">Carbohydrate metabolism</keyword>
<evidence type="ECO:0000256" key="6">
    <source>
        <dbReference type="ARBA" id="ARBA00023277"/>
    </source>
</evidence>
<evidence type="ECO:0000313" key="12">
    <source>
        <dbReference type="Proteomes" id="UP000476332"/>
    </source>
</evidence>